<dbReference type="Gene3D" id="1.20.5.170">
    <property type="match status" value="1"/>
</dbReference>
<organism evidence="2 3">
    <name type="scientific">Buddleja alternifolia</name>
    <dbReference type="NCBI Taxonomy" id="168488"/>
    <lineage>
        <taxon>Eukaryota</taxon>
        <taxon>Viridiplantae</taxon>
        <taxon>Streptophyta</taxon>
        <taxon>Embryophyta</taxon>
        <taxon>Tracheophyta</taxon>
        <taxon>Spermatophyta</taxon>
        <taxon>Magnoliopsida</taxon>
        <taxon>eudicotyledons</taxon>
        <taxon>Gunneridae</taxon>
        <taxon>Pentapetalae</taxon>
        <taxon>asterids</taxon>
        <taxon>lamiids</taxon>
        <taxon>Lamiales</taxon>
        <taxon>Scrophulariaceae</taxon>
        <taxon>Buddlejeae</taxon>
        <taxon>Buddleja</taxon>
    </lineage>
</organism>
<dbReference type="PANTHER" id="PTHR43049:SF1">
    <property type="entry name" value="EARLY ENDOSOME ANTIGEN"/>
    <property type="match status" value="1"/>
</dbReference>
<dbReference type="PANTHER" id="PTHR43049">
    <property type="entry name" value="EARLY ENDOSOME ANTIGEN"/>
    <property type="match status" value="1"/>
</dbReference>
<name>A0AAV6Y2L2_9LAMI</name>
<keyword evidence="1" id="KW-0175">Coiled coil</keyword>
<evidence type="ECO:0000256" key="1">
    <source>
        <dbReference type="SAM" id="Coils"/>
    </source>
</evidence>
<feature type="coiled-coil region" evidence="1">
    <location>
        <begin position="152"/>
        <end position="186"/>
    </location>
</feature>
<dbReference type="AlphaFoldDB" id="A0AAV6Y2L2"/>
<dbReference type="SUPFAM" id="SSF57997">
    <property type="entry name" value="Tropomyosin"/>
    <property type="match status" value="1"/>
</dbReference>
<reference evidence="2" key="1">
    <citation type="submission" date="2019-10" db="EMBL/GenBank/DDBJ databases">
        <authorList>
            <person name="Zhang R."/>
            <person name="Pan Y."/>
            <person name="Wang J."/>
            <person name="Ma R."/>
            <person name="Yu S."/>
        </authorList>
    </citation>
    <scope>NUCLEOTIDE SEQUENCE</scope>
    <source>
        <strain evidence="2">LA-IB0</strain>
        <tissue evidence="2">Leaf</tissue>
    </source>
</reference>
<comment type="caution">
    <text evidence="2">The sequence shown here is derived from an EMBL/GenBank/DDBJ whole genome shotgun (WGS) entry which is preliminary data.</text>
</comment>
<sequence length="187" mass="21234">MATSPSNIKTSHSKAVDAEKNVSELELLVETEKYRIEELEEQISLLEKNCENFKAEASSNGKRVSELEAELEVVRLRASSLEVALQASNEKEKELNELLNVASEENKNIKDATKALNEKLEILLNVMRDELNIPLHKFESVENDLKAIGIRENELLDKLKLAEEKLEQQSQLLEEAHARCTELELSH</sequence>
<accession>A0AAV6Y2L2</accession>
<keyword evidence="3" id="KW-1185">Reference proteome</keyword>
<dbReference type="Proteomes" id="UP000826271">
    <property type="component" value="Unassembled WGS sequence"/>
</dbReference>
<dbReference type="EMBL" id="WHWC01000003">
    <property type="protein sequence ID" value="KAG8387106.1"/>
    <property type="molecule type" value="Genomic_DNA"/>
</dbReference>
<evidence type="ECO:0000313" key="2">
    <source>
        <dbReference type="EMBL" id="KAG8387106.1"/>
    </source>
</evidence>
<evidence type="ECO:0000313" key="3">
    <source>
        <dbReference type="Proteomes" id="UP000826271"/>
    </source>
</evidence>
<protein>
    <submittedName>
        <fullName evidence="2">Uncharacterized protein</fullName>
    </submittedName>
</protein>
<proteinExistence type="predicted"/>
<feature type="coiled-coil region" evidence="1">
    <location>
        <begin position="22"/>
        <end position="119"/>
    </location>
</feature>
<gene>
    <name evidence="2" type="ORF">BUALT_Bualt03G0218800</name>
</gene>